<evidence type="ECO:0000256" key="1">
    <source>
        <dbReference type="SAM" id="MobiDB-lite"/>
    </source>
</evidence>
<feature type="region of interest" description="Disordered" evidence="1">
    <location>
        <begin position="203"/>
        <end position="252"/>
    </location>
</feature>
<feature type="compositionally biased region" description="Basic and acidic residues" evidence="1">
    <location>
        <begin position="303"/>
        <end position="332"/>
    </location>
</feature>
<sequence>MKALAINKSISYLSLVGTAPTPLAGEPCSDETCLALEWFFQTNKSVRFLDISGYTGKLDEGQLGKGFGRCLRGLGANTTLTHLRIRNQNLHDDVGTIGNVLEQNSSLLMLDCQDNSWNLTSIQFLVKSLKKNKSIVEFPFSTDEYQRVWSSIANDVKRKSSSQKKAALQQQQAQEALLKGALDQQLQELKGIIQRNKTSIETERGQQLDFDDSSETGGVAGWPSLEFKGRDGRGSAKRPVGVASTERSTVKSSTIAVNTSIPAPYHVRLDEAALESPTEAMSPLSEAPTTPELHSPSTPPDNEAPRRIDIGPDFQHDFSRFKLGDLDTHQEE</sequence>
<evidence type="ECO:0000313" key="3">
    <source>
        <dbReference type="Proteomes" id="UP000014074"/>
    </source>
</evidence>
<dbReference type="KEGG" id="tmn:UCRPA7_1695"/>
<dbReference type="HOGENOM" id="CLU_837244_0_0_1"/>
<dbReference type="Proteomes" id="UP000014074">
    <property type="component" value="Unassembled WGS sequence"/>
</dbReference>
<dbReference type="InterPro" id="IPR052394">
    <property type="entry name" value="LRR-containing"/>
</dbReference>
<protein>
    <submittedName>
        <fullName evidence="2">Putative leucine rich repeat protein</fullName>
    </submittedName>
</protein>
<gene>
    <name evidence="2" type="ORF">UCRPA7_1695</name>
</gene>
<dbReference type="Gene3D" id="3.80.10.10">
    <property type="entry name" value="Ribonuclease Inhibitor"/>
    <property type="match status" value="1"/>
</dbReference>
<accession>R8BU13</accession>
<keyword evidence="3" id="KW-1185">Reference proteome</keyword>
<dbReference type="AlphaFoldDB" id="R8BU13"/>
<organism evidence="2 3">
    <name type="scientific">Phaeoacremonium minimum (strain UCR-PA7)</name>
    <name type="common">Esca disease fungus</name>
    <name type="synonym">Togninia minima</name>
    <dbReference type="NCBI Taxonomy" id="1286976"/>
    <lineage>
        <taxon>Eukaryota</taxon>
        <taxon>Fungi</taxon>
        <taxon>Dikarya</taxon>
        <taxon>Ascomycota</taxon>
        <taxon>Pezizomycotina</taxon>
        <taxon>Sordariomycetes</taxon>
        <taxon>Sordariomycetidae</taxon>
        <taxon>Togniniales</taxon>
        <taxon>Togniniaceae</taxon>
        <taxon>Phaeoacremonium</taxon>
    </lineage>
</organism>
<dbReference type="GeneID" id="19321869"/>
<dbReference type="PANTHER" id="PTHR24114">
    <property type="entry name" value="LEUCINE RICH REPEAT FAMILY PROTEIN"/>
    <property type="match status" value="1"/>
</dbReference>
<proteinExistence type="predicted"/>
<dbReference type="OrthoDB" id="120976at2759"/>
<dbReference type="InterPro" id="IPR032675">
    <property type="entry name" value="LRR_dom_sf"/>
</dbReference>
<evidence type="ECO:0000313" key="2">
    <source>
        <dbReference type="EMBL" id="EOO02790.1"/>
    </source>
</evidence>
<feature type="region of interest" description="Disordered" evidence="1">
    <location>
        <begin position="270"/>
        <end position="332"/>
    </location>
</feature>
<dbReference type="EMBL" id="KB932897">
    <property type="protein sequence ID" value="EOO02790.1"/>
    <property type="molecule type" value="Genomic_DNA"/>
</dbReference>
<dbReference type="SUPFAM" id="SSF52047">
    <property type="entry name" value="RNI-like"/>
    <property type="match status" value="1"/>
</dbReference>
<dbReference type="PANTHER" id="PTHR24114:SF2">
    <property type="entry name" value="F-BOX DOMAIN-CONTAINING PROTEIN-RELATED"/>
    <property type="match status" value="1"/>
</dbReference>
<dbReference type="eggNOG" id="ENOG502RSHR">
    <property type="taxonomic scope" value="Eukaryota"/>
</dbReference>
<reference evidence="3" key="1">
    <citation type="journal article" date="2013" name="Genome Announc.">
        <title>Draft genome sequence of the ascomycete Phaeoacremonium aleophilum strain UCR-PA7, a causal agent of the esca disease complex in grapevines.</title>
        <authorList>
            <person name="Blanco-Ulate B."/>
            <person name="Rolshausen P."/>
            <person name="Cantu D."/>
        </authorList>
    </citation>
    <scope>NUCLEOTIDE SEQUENCE [LARGE SCALE GENOMIC DNA]</scope>
    <source>
        <strain evidence="3">UCR-PA7</strain>
    </source>
</reference>
<dbReference type="RefSeq" id="XP_007912465.1">
    <property type="nucleotide sequence ID" value="XM_007914274.1"/>
</dbReference>
<name>R8BU13_PHAM7</name>